<comment type="cofactor">
    <cofactor evidence="1">
        <name>pyridoxal 5'-phosphate</name>
        <dbReference type="ChEBI" id="CHEBI:597326"/>
    </cofactor>
</comment>
<comment type="caution">
    <text evidence="4">The sequence shown here is derived from an EMBL/GenBank/DDBJ whole genome shotgun (WGS) entry which is preliminary data.</text>
</comment>
<dbReference type="EMBL" id="DXBF01000064">
    <property type="protein sequence ID" value="HIZ62750.1"/>
    <property type="molecule type" value="Genomic_DNA"/>
</dbReference>
<dbReference type="PANTHER" id="PTHR10314">
    <property type="entry name" value="CYSTATHIONINE BETA-SYNTHASE"/>
    <property type="match status" value="1"/>
</dbReference>
<organism evidence="4 5">
    <name type="scientific">Candidatus Gemmiger avistercoris</name>
    <dbReference type="NCBI Taxonomy" id="2838606"/>
    <lineage>
        <taxon>Bacteria</taxon>
        <taxon>Bacillati</taxon>
        <taxon>Bacillota</taxon>
        <taxon>Clostridia</taxon>
        <taxon>Eubacteriales</taxon>
        <taxon>Gemmiger</taxon>
    </lineage>
</organism>
<keyword evidence="2" id="KW-0663">Pyridoxal phosphate</keyword>
<dbReference type="InterPro" id="IPR036052">
    <property type="entry name" value="TrpB-like_PALP_sf"/>
</dbReference>
<dbReference type="AlphaFoldDB" id="A0A9D2JP70"/>
<dbReference type="SUPFAM" id="SSF53686">
    <property type="entry name" value="Tryptophan synthase beta subunit-like PLP-dependent enzymes"/>
    <property type="match status" value="1"/>
</dbReference>
<dbReference type="Proteomes" id="UP000824105">
    <property type="component" value="Unassembled WGS sequence"/>
</dbReference>
<evidence type="ECO:0000256" key="1">
    <source>
        <dbReference type="ARBA" id="ARBA00001933"/>
    </source>
</evidence>
<evidence type="ECO:0000313" key="4">
    <source>
        <dbReference type="EMBL" id="HIZ62750.1"/>
    </source>
</evidence>
<dbReference type="Pfam" id="PF00291">
    <property type="entry name" value="PALP"/>
    <property type="match status" value="1"/>
</dbReference>
<name>A0A9D2JP70_9FIRM</name>
<gene>
    <name evidence="4" type="ORF">H9724_08295</name>
</gene>
<evidence type="ECO:0000313" key="5">
    <source>
        <dbReference type="Proteomes" id="UP000824105"/>
    </source>
</evidence>
<dbReference type="InterPro" id="IPR050214">
    <property type="entry name" value="Cys_Synth/Cystath_Beta-Synth"/>
</dbReference>
<reference evidence="4" key="2">
    <citation type="submission" date="2021-04" db="EMBL/GenBank/DDBJ databases">
        <authorList>
            <person name="Gilroy R."/>
        </authorList>
    </citation>
    <scope>NUCLEOTIDE SEQUENCE</scope>
    <source>
        <strain evidence="4">CHK188-11489</strain>
    </source>
</reference>
<dbReference type="Gene3D" id="3.40.50.1100">
    <property type="match status" value="2"/>
</dbReference>
<dbReference type="InterPro" id="IPR001926">
    <property type="entry name" value="TrpB-like_PALP"/>
</dbReference>
<feature type="domain" description="Tryptophan synthase beta chain-like PALP" evidence="3">
    <location>
        <begin position="10"/>
        <end position="290"/>
    </location>
</feature>
<sequence length="297" mass="31319">MAILKSYYQEVYRSPVVRLDGYSGRHNLDSSILAYLDFGGATGTSKDGLAETMLAFATERGTLQPGMPVVEASSGSFGAALAVSCATTGHPCILVVPSSLPIARRKRLQDLGAHIVVCSSGGRKAMDRIAEDTARRYNGYFTHYFANDDNPEYHRRVTGPQILKNAGEAIDAVVIGVGSGGTVTGVAEYIKAWNSMIRIVAVEPAECAAISGGFIGQHGIAGIGPGFVPENYNPYVVDTVLTVTTADAERAAREVLFFDGIPACTSAGATLAAAVQLMGTGKAKRPLCVFAGRKMYE</sequence>
<protein>
    <submittedName>
        <fullName evidence="4">Pyridoxal-phosphate dependent enzyme</fullName>
    </submittedName>
</protein>
<proteinExistence type="predicted"/>
<evidence type="ECO:0000256" key="2">
    <source>
        <dbReference type="ARBA" id="ARBA00022898"/>
    </source>
</evidence>
<reference evidence="4" key="1">
    <citation type="journal article" date="2021" name="PeerJ">
        <title>Extensive microbial diversity within the chicken gut microbiome revealed by metagenomics and culture.</title>
        <authorList>
            <person name="Gilroy R."/>
            <person name="Ravi A."/>
            <person name="Getino M."/>
            <person name="Pursley I."/>
            <person name="Horton D.L."/>
            <person name="Alikhan N.F."/>
            <person name="Baker D."/>
            <person name="Gharbi K."/>
            <person name="Hall N."/>
            <person name="Watson M."/>
            <person name="Adriaenssens E.M."/>
            <person name="Foster-Nyarko E."/>
            <person name="Jarju S."/>
            <person name="Secka A."/>
            <person name="Antonio M."/>
            <person name="Oren A."/>
            <person name="Chaudhuri R.R."/>
            <person name="La Ragione R."/>
            <person name="Hildebrand F."/>
            <person name="Pallen M.J."/>
        </authorList>
    </citation>
    <scope>NUCLEOTIDE SEQUENCE</scope>
    <source>
        <strain evidence="4">CHK188-11489</strain>
    </source>
</reference>
<dbReference type="GO" id="GO:1901605">
    <property type="term" value="P:alpha-amino acid metabolic process"/>
    <property type="evidence" value="ECO:0007669"/>
    <property type="project" value="UniProtKB-ARBA"/>
</dbReference>
<accession>A0A9D2JP70</accession>
<evidence type="ECO:0000259" key="3">
    <source>
        <dbReference type="Pfam" id="PF00291"/>
    </source>
</evidence>